<dbReference type="RefSeq" id="WP_055424064.1">
    <property type="nucleotide sequence ID" value="NZ_CYHH01000012.1"/>
</dbReference>
<organism evidence="4 5">
    <name type="scientific">Tepidiphilus thermophilus</name>
    <dbReference type="NCBI Taxonomy" id="876478"/>
    <lineage>
        <taxon>Bacteria</taxon>
        <taxon>Pseudomonadati</taxon>
        <taxon>Pseudomonadota</taxon>
        <taxon>Hydrogenophilia</taxon>
        <taxon>Hydrogenophilales</taxon>
        <taxon>Hydrogenophilaceae</taxon>
        <taxon>Tepidiphilus</taxon>
    </lineage>
</organism>
<evidence type="ECO:0000313" key="5">
    <source>
        <dbReference type="Proteomes" id="UP000182108"/>
    </source>
</evidence>
<dbReference type="PANTHER" id="PTHR22602:SF0">
    <property type="entry name" value="TRANSFERASE CAF17, MITOCHONDRIAL-RELATED"/>
    <property type="match status" value="1"/>
</dbReference>
<name>A0A0K6IXE4_9PROT</name>
<feature type="domain" description="GCVT N-terminal" evidence="3">
    <location>
        <begin position="43"/>
        <end position="107"/>
    </location>
</feature>
<dbReference type="NCBIfam" id="TIGR03317">
    <property type="entry name" value="ygfZ_signature"/>
    <property type="match status" value="1"/>
</dbReference>
<dbReference type="Gene3D" id="3.30.1360.120">
    <property type="entry name" value="Probable tRNA modification gtpase trme, domain 1"/>
    <property type="match status" value="1"/>
</dbReference>
<dbReference type="InterPro" id="IPR006222">
    <property type="entry name" value="GCVT_N"/>
</dbReference>
<dbReference type="InterPro" id="IPR045179">
    <property type="entry name" value="YgfZ/GcvT"/>
</dbReference>
<dbReference type="AlphaFoldDB" id="A0A0K6IXE4"/>
<feature type="region of interest" description="Disordered" evidence="2">
    <location>
        <begin position="309"/>
        <end position="331"/>
    </location>
</feature>
<dbReference type="InterPro" id="IPR017703">
    <property type="entry name" value="YgfZ/GCV_T_CS"/>
</dbReference>
<gene>
    <name evidence="4" type="ORF">Ga0061068_11211</name>
</gene>
<dbReference type="InterPro" id="IPR029043">
    <property type="entry name" value="GcvT/YgfZ_C"/>
</dbReference>
<keyword evidence="5" id="KW-1185">Reference proteome</keyword>
<dbReference type="GO" id="GO:0016226">
    <property type="term" value="P:iron-sulfur cluster assembly"/>
    <property type="evidence" value="ECO:0007669"/>
    <property type="project" value="TreeGrafter"/>
</dbReference>
<dbReference type="Proteomes" id="UP000182108">
    <property type="component" value="Unassembled WGS sequence"/>
</dbReference>
<evidence type="ECO:0000259" key="3">
    <source>
        <dbReference type="Pfam" id="PF01571"/>
    </source>
</evidence>
<keyword evidence="1" id="KW-0809">Transit peptide</keyword>
<sequence>MPLTPELAETLAQHRCRPAGDEVLAPPSPENAPRVVPLPSLAVLKAEGPDAATLLHNLLTNDIRALPVGEARWAALLTPKGRVSALMLLWREAQDRFLLALEAALAEPLRVALLRYRLRSKVEFLLEEGLFAFARLQPDRIEPPLVPPTLERLDAGHALHLAPGLGLEFLPAETAPARFEALLAAGHVPGGTADWRLALVRHGLPWLLPENREAFLLQWLNLDLLGAVSFTKGCYPGQEIVARTHYLGRLKRRMYRLGAREGEPPATGADCFSPAFGEQAAGHIVLAAPCPEGGFEALAVLQREAAETGEVRFGSPDGPRAAPLPLPYPLD</sequence>
<feature type="compositionally biased region" description="Pro residues" evidence="2">
    <location>
        <begin position="322"/>
        <end position="331"/>
    </location>
</feature>
<reference evidence="5" key="1">
    <citation type="submission" date="2015-08" db="EMBL/GenBank/DDBJ databases">
        <authorList>
            <person name="Babu N.S."/>
            <person name="Beckwith C.J."/>
            <person name="Beseler K.G."/>
            <person name="Brison A."/>
            <person name="Carone J.V."/>
            <person name="Caskin T.P."/>
            <person name="Diamond M."/>
            <person name="Durham M.E."/>
            <person name="Foxe J.M."/>
            <person name="Go M."/>
            <person name="Henderson B.A."/>
            <person name="Jones I.B."/>
            <person name="McGettigan J.A."/>
            <person name="Micheletti S.J."/>
            <person name="Nasrallah M.E."/>
            <person name="Ortiz D."/>
            <person name="Piller C.R."/>
            <person name="Privatt S.R."/>
            <person name="Schneider S.L."/>
            <person name="Sharp S."/>
            <person name="Smith T.C."/>
            <person name="Stanton J.D."/>
            <person name="Ullery H.E."/>
            <person name="Wilson R.J."/>
            <person name="Serrano M.G."/>
            <person name="Buck G."/>
            <person name="Lee V."/>
            <person name="Wang Y."/>
            <person name="Carvalho R."/>
            <person name="Voegtly L."/>
            <person name="Shi R."/>
            <person name="Duckworth R."/>
            <person name="Johnson A."/>
            <person name="Loviza R."/>
            <person name="Walstead R."/>
            <person name="Shah Z."/>
            <person name="Kiflezghi M."/>
            <person name="Wade K."/>
            <person name="Ball S.L."/>
            <person name="Bradley K.W."/>
            <person name="Asai D.J."/>
            <person name="Bowman C.A."/>
            <person name="Russell D.A."/>
            <person name="Pope W.H."/>
            <person name="Jacobs-Sera D."/>
            <person name="Hendrix R.W."/>
            <person name="Hatfull G.F."/>
        </authorList>
    </citation>
    <scope>NUCLEOTIDE SEQUENCE [LARGE SCALE GENOMIC DNA]</scope>
    <source>
        <strain evidence="5">JCM 19170</strain>
    </source>
</reference>
<evidence type="ECO:0000313" key="4">
    <source>
        <dbReference type="EMBL" id="CUB07790.1"/>
    </source>
</evidence>
<proteinExistence type="predicted"/>
<accession>A0A0K6IXE4</accession>
<dbReference type="InterPro" id="IPR027266">
    <property type="entry name" value="TrmE/GcvT-like"/>
</dbReference>
<dbReference type="EMBL" id="CYHH01000012">
    <property type="protein sequence ID" value="CUB07790.1"/>
    <property type="molecule type" value="Genomic_DNA"/>
</dbReference>
<dbReference type="Pfam" id="PF01571">
    <property type="entry name" value="GCV_T"/>
    <property type="match status" value="1"/>
</dbReference>
<dbReference type="SUPFAM" id="SSF103025">
    <property type="entry name" value="Folate-binding domain"/>
    <property type="match status" value="1"/>
</dbReference>
<dbReference type="SUPFAM" id="SSF101790">
    <property type="entry name" value="Aminomethyltransferase beta-barrel domain"/>
    <property type="match status" value="1"/>
</dbReference>
<evidence type="ECO:0000256" key="1">
    <source>
        <dbReference type="ARBA" id="ARBA00022946"/>
    </source>
</evidence>
<protein>
    <submittedName>
        <fullName evidence="4">Folate-binding protein YgfZ</fullName>
    </submittedName>
</protein>
<dbReference type="OrthoDB" id="9796287at2"/>
<evidence type="ECO:0000256" key="2">
    <source>
        <dbReference type="SAM" id="MobiDB-lite"/>
    </source>
</evidence>
<dbReference type="PANTHER" id="PTHR22602">
    <property type="entry name" value="TRANSFERASE CAF17, MITOCHONDRIAL-RELATED"/>
    <property type="match status" value="1"/>
</dbReference>